<dbReference type="InterPro" id="IPR036948">
    <property type="entry name" value="Ribosomal_eL21_sf"/>
</dbReference>
<dbReference type="FunFam" id="6.10.250.3260:FF:000001">
    <property type="entry name" value="60S ribosomal protein L21"/>
    <property type="match status" value="1"/>
</dbReference>
<sequence length="161" mass="18705">KMTNPKGYRRGTRYLFARRFRNKGVTKLSRYMSVYKRGDIVDIKGDGAIQKGMPHKFYHGKTGRVFNVTPHAVGVIVNKQLGNRIIPKKINVRIEHIKHSNCRLDFLKRVKRNEELKREAKEKGIKANTKRVPTQPRKAHFVSTKLVKPEFLTPIPYEILA</sequence>
<dbReference type="EMBL" id="JASAOG010000226">
    <property type="protein sequence ID" value="KAK0043018.1"/>
    <property type="molecule type" value="Genomic_DNA"/>
</dbReference>
<accession>A0AAD8AV57</accession>
<evidence type="ECO:0000256" key="5">
    <source>
        <dbReference type="ARBA" id="ARBA00035327"/>
    </source>
</evidence>
<name>A0AAD8AV57_BIOPF</name>
<comment type="caution">
    <text evidence="6">The sequence shown here is derived from an EMBL/GenBank/DDBJ whole genome shotgun (WGS) entry which is preliminary data.</text>
</comment>
<dbReference type="GO" id="GO:0005840">
    <property type="term" value="C:ribosome"/>
    <property type="evidence" value="ECO:0007669"/>
    <property type="project" value="UniProtKB-KW"/>
</dbReference>
<evidence type="ECO:0000256" key="4">
    <source>
        <dbReference type="ARBA" id="ARBA00035219"/>
    </source>
</evidence>
<dbReference type="InterPro" id="IPR001147">
    <property type="entry name" value="Ribosomal_eL21"/>
</dbReference>
<gene>
    <name evidence="6" type="ORF">Bpfe_027527</name>
</gene>
<keyword evidence="7" id="KW-1185">Reference proteome</keyword>
<dbReference type="InterPro" id="IPR018259">
    <property type="entry name" value="Ribosomal_eL21_CS"/>
</dbReference>
<dbReference type="PANTHER" id="PTHR20981">
    <property type="entry name" value="60S RIBOSOMAL PROTEIN L21"/>
    <property type="match status" value="1"/>
</dbReference>
<evidence type="ECO:0000313" key="7">
    <source>
        <dbReference type="Proteomes" id="UP001233172"/>
    </source>
</evidence>
<dbReference type="GO" id="GO:0006412">
    <property type="term" value="P:translation"/>
    <property type="evidence" value="ECO:0007669"/>
    <property type="project" value="InterPro"/>
</dbReference>
<keyword evidence="2 6" id="KW-0689">Ribosomal protein</keyword>
<dbReference type="InterPro" id="IPR008991">
    <property type="entry name" value="Translation_prot_SH3-like_sf"/>
</dbReference>
<dbReference type="Proteomes" id="UP001233172">
    <property type="component" value="Unassembled WGS sequence"/>
</dbReference>
<organism evidence="6 7">
    <name type="scientific">Biomphalaria pfeifferi</name>
    <name type="common">Bloodfluke planorb</name>
    <name type="synonym">Freshwater snail</name>
    <dbReference type="NCBI Taxonomy" id="112525"/>
    <lineage>
        <taxon>Eukaryota</taxon>
        <taxon>Metazoa</taxon>
        <taxon>Spiralia</taxon>
        <taxon>Lophotrochozoa</taxon>
        <taxon>Mollusca</taxon>
        <taxon>Gastropoda</taxon>
        <taxon>Heterobranchia</taxon>
        <taxon>Euthyneura</taxon>
        <taxon>Panpulmonata</taxon>
        <taxon>Hygrophila</taxon>
        <taxon>Lymnaeoidea</taxon>
        <taxon>Planorbidae</taxon>
        <taxon>Biomphalaria</taxon>
    </lineage>
</organism>
<reference evidence="6" key="2">
    <citation type="submission" date="2023-04" db="EMBL/GenBank/DDBJ databases">
        <authorList>
            <person name="Bu L."/>
            <person name="Lu L."/>
            <person name="Laidemitt M.R."/>
            <person name="Zhang S.M."/>
            <person name="Mutuku M."/>
            <person name="Mkoji G."/>
            <person name="Steinauer M."/>
            <person name="Loker E.S."/>
        </authorList>
    </citation>
    <scope>NUCLEOTIDE SEQUENCE</scope>
    <source>
        <strain evidence="6">KasaAsao</strain>
        <tissue evidence="6">Whole Snail</tissue>
    </source>
</reference>
<evidence type="ECO:0000256" key="2">
    <source>
        <dbReference type="ARBA" id="ARBA00022980"/>
    </source>
</evidence>
<dbReference type="Gene3D" id="2.30.30.70">
    <property type="entry name" value="Ribosomal protein L21"/>
    <property type="match status" value="1"/>
</dbReference>
<proteinExistence type="inferred from homology"/>
<feature type="non-terminal residue" evidence="6">
    <location>
        <position position="1"/>
    </location>
</feature>
<keyword evidence="3" id="KW-0687">Ribonucleoprotein</keyword>
<protein>
    <recommendedName>
        <fullName evidence="4">Large ribosomal subunit protein eL21</fullName>
    </recommendedName>
    <alternativeName>
        <fullName evidence="5">60S ribosomal protein L21</fullName>
    </alternativeName>
</protein>
<dbReference type="PROSITE" id="PS01171">
    <property type="entry name" value="RIBOSOMAL_L21E"/>
    <property type="match status" value="1"/>
</dbReference>
<evidence type="ECO:0000256" key="3">
    <source>
        <dbReference type="ARBA" id="ARBA00023274"/>
    </source>
</evidence>
<evidence type="ECO:0000313" key="6">
    <source>
        <dbReference type="EMBL" id="KAK0043018.1"/>
    </source>
</evidence>
<dbReference type="GO" id="GO:1990904">
    <property type="term" value="C:ribonucleoprotein complex"/>
    <property type="evidence" value="ECO:0007669"/>
    <property type="project" value="UniProtKB-KW"/>
</dbReference>
<evidence type="ECO:0000256" key="1">
    <source>
        <dbReference type="ARBA" id="ARBA00008427"/>
    </source>
</evidence>
<dbReference type="GO" id="GO:0003735">
    <property type="term" value="F:structural constituent of ribosome"/>
    <property type="evidence" value="ECO:0007669"/>
    <property type="project" value="InterPro"/>
</dbReference>
<dbReference type="FunFam" id="2.30.30.70:FF:000001">
    <property type="entry name" value="60S ribosomal protein L21"/>
    <property type="match status" value="1"/>
</dbReference>
<dbReference type="SUPFAM" id="SSF50104">
    <property type="entry name" value="Translation proteins SH3-like domain"/>
    <property type="match status" value="1"/>
</dbReference>
<comment type="similarity">
    <text evidence="1">Belongs to the eukaryotic ribosomal protein eL21 family.</text>
</comment>
<reference evidence="6" key="1">
    <citation type="journal article" date="2023" name="PLoS Negl. Trop. Dis.">
        <title>A genome sequence for Biomphalaria pfeifferi, the major vector snail for the human-infecting parasite Schistosoma mansoni.</title>
        <authorList>
            <person name="Bu L."/>
            <person name="Lu L."/>
            <person name="Laidemitt M.R."/>
            <person name="Zhang S.M."/>
            <person name="Mutuku M."/>
            <person name="Mkoji G."/>
            <person name="Steinauer M."/>
            <person name="Loker E.S."/>
        </authorList>
    </citation>
    <scope>NUCLEOTIDE SEQUENCE</scope>
    <source>
        <strain evidence="6">KasaAsao</strain>
    </source>
</reference>
<dbReference type="Pfam" id="PF01157">
    <property type="entry name" value="Ribosomal_L21e"/>
    <property type="match status" value="1"/>
</dbReference>
<dbReference type="Gene3D" id="6.10.250.3260">
    <property type="match status" value="1"/>
</dbReference>
<dbReference type="AlphaFoldDB" id="A0AAD8AV57"/>